<dbReference type="EMBL" id="LHZB01000117">
    <property type="protein sequence ID" value="KXV00273.1"/>
    <property type="molecule type" value="Genomic_DNA"/>
</dbReference>
<accession>A0A149QSI8</accession>
<keyword evidence="1" id="KW-0812">Transmembrane</keyword>
<organism evidence="2 3">
    <name type="scientific">Gluconobacter potus</name>
    <dbReference type="NCBI Taxonomy" id="2724927"/>
    <lineage>
        <taxon>Bacteria</taxon>
        <taxon>Pseudomonadati</taxon>
        <taxon>Pseudomonadota</taxon>
        <taxon>Alphaproteobacteria</taxon>
        <taxon>Acetobacterales</taxon>
        <taxon>Acetobacteraceae</taxon>
        <taxon>Gluconobacter</taxon>
    </lineage>
</organism>
<dbReference type="RefSeq" id="WP_062497056.1">
    <property type="nucleotide sequence ID" value="NZ_LHZB01000117.1"/>
</dbReference>
<proteinExistence type="predicted"/>
<evidence type="ECO:0000313" key="2">
    <source>
        <dbReference type="EMBL" id="KXV00273.1"/>
    </source>
</evidence>
<evidence type="ECO:0000313" key="3">
    <source>
        <dbReference type="Proteomes" id="UP000075573"/>
    </source>
</evidence>
<keyword evidence="1" id="KW-1133">Transmembrane helix</keyword>
<evidence type="ECO:0000256" key="1">
    <source>
        <dbReference type="SAM" id="Phobius"/>
    </source>
</evidence>
<dbReference type="AlphaFoldDB" id="A0A149QSI8"/>
<gene>
    <name evidence="2" type="ORF">AD929_11595</name>
</gene>
<name>A0A149QSI8_9PROT</name>
<keyword evidence="1" id="KW-0472">Membrane</keyword>
<dbReference type="PATRIC" id="fig|442.7.peg.2191"/>
<protein>
    <submittedName>
        <fullName evidence="2">Uncharacterized protein</fullName>
    </submittedName>
</protein>
<feature type="transmembrane region" description="Helical" evidence="1">
    <location>
        <begin position="6"/>
        <end position="29"/>
    </location>
</feature>
<sequence>MTSWEIAFFAACAVIVVLCLVLVWVSYLAREAQKAKDAEQATQAAQAEAATQRAMSQAQTDAAPTDEALGTALSNATFVLLLALLPFGLSACAARPTTPCPVLVTYSKADDLALKAELDASKTPVTHRYIRDYGGLRAQVRVCAKGQ</sequence>
<dbReference type="Proteomes" id="UP000075573">
    <property type="component" value="Unassembled WGS sequence"/>
</dbReference>
<comment type="caution">
    <text evidence="2">The sequence shown here is derived from an EMBL/GenBank/DDBJ whole genome shotgun (WGS) entry which is preliminary data.</text>
</comment>
<reference evidence="2 3" key="1">
    <citation type="submission" date="2015-06" db="EMBL/GenBank/DDBJ databases">
        <title>Improved classification and identification of acetic acid bacteria using matrix-assisted laser desorption/ionization time-of-flight mass spectrometry; Gluconobacter nephelii and Gluconobacter uchimurae are later heterotypic synonyms of Gluconobacter japonicus and Gluconobacter oxydans, respectively.</title>
        <authorList>
            <person name="Li L."/>
            <person name="Cleenwerck I."/>
            <person name="De Vuyst L."/>
            <person name="Vandamme P."/>
        </authorList>
    </citation>
    <scope>NUCLEOTIDE SEQUENCE [LARGE SCALE GENOMIC DNA]</scope>
    <source>
        <strain evidence="2 3">LMG 1764</strain>
    </source>
</reference>